<proteinExistence type="predicted"/>
<accession>A0A0D8XDE4</accession>
<organism evidence="1 2">
    <name type="scientific">Dictyocaulus viviparus</name>
    <name type="common">Bovine lungworm</name>
    <dbReference type="NCBI Taxonomy" id="29172"/>
    <lineage>
        <taxon>Eukaryota</taxon>
        <taxon>Metazoa</taxon>
        <taxon>Ecdysozoa</taxon>
        <taxon>Nematoda</taxon>
        <taxon>Chromadorea</taxon>
        <taxon>Rhabditida</taxon>
        <taxon>Rhabditina</taxon>
        <taxon>Rhabditomorpha</taxon>
        <taxon>Strongyloidea</taxon>
        <taxon>Metastrongylidae</taxon>
        <taxon>Dictyocaulus</taxon>
    </lineage>
</organism>
<reference evidence="1 2" key="1">
    <citation type="submission" date="2013-11" db="EMBL/GenBank/DDBJ databases">
        <title>Draft genome of the bovine lungworm Dictyocaulus viviparus.</title>
        <authorList>
            <person name="Mitreva M."/>
        </authorList>
    </citation>
    <scope>NUCLEOTIDE SEQUENCE [LARGE SCALE GENOMIC DNA]</scope>
    <source>
        <strain evidence="1 2">HannoverDv2000</strain>
    </source>
</reference>
<dbReference type="Proteomes" id="UP000053766">
    <property type="component" value="Unassembled WGS sequence"/>
</dbReference>
<name>A0A0D8XDE4_DICVI</name>
<dbReference type="EMBL" id="KN716763">
    <property type="protein sequence ID" value="KJH41777.1"/>
    <property type="molecule type" value="Genomic_DNA"/>
</dbReference>
<reference evidence="2" key="2">
    <citation type="journal article" date="2016" name="Sci. Rep.">
        <title>Dictyocaulus viviparus genome, variome and transcriptome elucidate lungworm biology and support future intervention.</title>
        <authorList>
            <person name="McNulty S.N."/>
            <person name="Strube C."/>
            <person name="Rosa B.A."/>
            <person name="Martin J.C."/>
            <person name="Tyagi R."/>
            <person name="Choi Y.J."/>
            <person name="Wang Q."/>
            <person name="Hallsworth Pepin K."/>
            <person name="Zhang X."/>
            <person name="Ozersky P."/>
            <person name="Wilson R.K."/>
            <person name="Sternberg P.W."/>
            <person name="Gasser R.B."/>
            <person name="Mitreva M."/>
        </authorList>
    </citation>
    <scope>NUCLEOTIDE SEQUENCE [LARGE SCALE GENOMIC DNA]</scope>
    <source>
        <strain evidence="2">HannoverDv2000</strain>
    </source>
</reference>
<dbReference type="AlphaFoldDB" id="A0A0D8XDE4"/>
<evidence type="ECO:0000313" key="1">
    <source>
        <dbReference type="EMBL" id="KJH41777.1"/>
    </source>
</evidence>
<evidence type="ECO:0000313" key="2">
    <source>
        <dbReference type="Proteomes" id="UP000053766"/>
    </source>
</evidence>
<protein>
    <submittedName>
        <fullName evidence="1">Uncharacterized protein</fullName>
    </submittedName>
</protein>
<gene>
    <name evidence="1" type="ORF">DICVIV_12250</name>
</gene>
<keyword evidence="2" id="KW-1185">Reference proteome</keyword>
<sequence>MHKLWSLLAANRPAVQPVIAVSIIIFGSAMRIIPSSSGLFCHSKQKQLRVTTKDDLKSITLKDSTLLLHMDRENEPQKTSELKWWIFSSKFYKIIINLPNS</sequence>